<dbReference type="SUPFAM" id="SSF52540">
    <property type="entry name" value="P-loop containing nucleoside triphosphate hydrolases"/>
    <property type="match status" value="1"/>
</dbReference>
<evidence type="ECO:0000259" key="5">
    <source>
        <dbReference type="PROSITE" id="PS50893"/>
    </source>
</evidence>
<dbReference type="PANTHER" id="PTHR46743">
    <property type="entry name" value="TEICHOIC ACIDS EXPORT ATP-BINDING PROTEIN TAGH"/>
    <property type="match status" value="1"/>
</dbReference>
<dbReference type="KEGG" id="xdi:EZH22_19575"/>
<keyword evidence="3" id="KW-0547">Nucleotide-binding</keyword>
<keyword evidence="7" id="KW-1185">Reference proteome</keyword>
<evidence type="ECO:0000313" key="6">
    <source>
        <dbReference type="EMBL" id="QRG05281.1"/>
    </source>
</evidence>
<dbReference type="GO" id="GO:0016020">
    <property type="term" value="C:membrane"/>
    <property type="evidence" value="ECO:0007669"/>
    <property type="project" value="InterPro"/>
</dbReference>
<dbReference type="GO" id="GO:0140359">
    <property type="term" value="F:ABC-type transporter activity"/>
    <property type="evidence" value="ECO:0007669"/>
    <property type="project" value="InterPro"/>
</dbReference>
<evidence type="ECO:0000313" key="7">
    <source>
        <dbReference type="Proteomes" id="UP000596427"/>
    </source>
</evidence>
<keyword evidence="4 6" id="KW-0067">ATP-binding</keyword>
<dbReference type="Proteomes" id="UP000596427">
    <property type="component" value="Chromosome"/>
</dbReference>
<gene>
    <name evidence="6" type="ORF">EZH22_19575</name>
</gene>
<dbReference type="Gene3D" id="3.40.50.300">
    <property type="entry name" value="P-loop containing nucleotide triphosphate hydrolases"/>
    <property type="match status" value="1"/>
</dbReference>
<dbReference type="Pfam" id="PF00005">
    <property type="entry name" value="ABC_tran"/>
    <property type="match status" value="1"/>
</dbReference>
<feature type="domain" description="ABC transporter" evidence="5">
    <location>
        <begin position="2"/>
        <end position="218"/>
    </location>
</feature>
<accession>A0A974PLB3</accession>
<sequence length="218" mass="24272">MIVIDRLTKTYWTHFRRKVVLSNVSVNLDPKLSYGLLGQNGAGKSTFLKLIAGTEAPTSGRIHRSVRMSWPLGFAGGFHPLMTGRENVRFLARVYDADIAEVTDFVEDFSELGRDLDMPVKTYSSGMTSRLAFAVSMAIEFDFYLVDEITAVGDSRFQLKCARAFAERRARAGLIMASHSTGTIKDYCGAGMVLQKGRLMVFEDINDAIEVHRQAMEA</sequence>
<dbReference type="InterPro" id="IPR027417">
    <property type="entry name" value="P-loop_NTPase"/>
</dbReference>
<evidence type="ECO:0000256" key="3">
    <source>
        <dbReference type="ARBA" id="ARBA00022741"/>
    </source>
</evidence>
<evidence type="ECO:0000256" key="1">
    <source>
        <dbReference type="ARBA" id="ARBA00005417"/>
    </source>
</evidence>
<dbReference type="GO" id="GO:0016887">
    <property type="term" value="F:ATP hydrolysis activity"/>
    <property type="evidence" value="ECO:0007669"/>
    <property type="project" value="InterPro"/>
</dbReference>
<dbReference type="InterPro" id="IPR050683">
    <property type="entry name" value="Bact_Polysacc_Export_ATP-bd"/>
</dbReference>
<dbReference type="InterPro" id="IPR003439">
    <property type="entry name" value="ABC_transporter-like_ATP-bd"/>
</dbReference>
<comment type="similarity">
    <text evidence="1">Belongs to the ABC transporter superfamily.</text>
</comment>
<proteinExistence type="inferred from homology"/>
<protein>
    <submittedName>
        <fullName evidence="6">ABC transporter ATP-binding protein</fullName>
    </submittedName>
</protein>
<organism evidence="6 7">
    <name type="scientific">Xanthobacter dioxanivorans</name>
    <dbReference type="NCBI Taxonomy" id="2528964"/>
    <lineage>
        <taxon>Bacteria</taxon>
        <taxon>Pseudomonadati</taxon>
        <taxon>Pseudomonadota</taxon>
        <taxon>Alphaproteobacteria</taxon>
        <taxon>Hyphomicrobiales</taxon>
        <taxon>Xanthobacteraceae</taxon>
        <taxon>Xanthobacter</taxon>
    </lineage>
</organism>
<dbReference type="RefSeq" id="WP_203192149.1">
    <property type="nucleotide sequence ID" value="NZ_CP063362.1"/>
</dbReference>
<dbReference type="InterPro" id="IPR003593">
    <property type="entry name" value="AAA+_ATPase"/>
</dbReference>
<dbReference type="PROSITE" id="PS50893">
    <property type="entry name" value="ABC_TRANSPORTER_2"/>
    <property type="match status" value="1"/>
</dbReference>
<dbReference type="SMART" id="SM00382">
    <property type="entry name" value="AAA"/>
    <property type="match status" value="1"/>
</dbReference>
<dbReference type="InterPro" id="IPR015860">
    <property type="entry name" value="ABC_transpr_TagH-like"/>
</dbReference>
<dbReference type="CDD" id="cd03220">
    <property type="entry name" value="ABC_KpsT_Wzt"/>
    <property type="match status" value="1"/>
</dbReference>
<evidence type="ECO:0000256" key="4">
    <source>
        <dbReference type="ARBA" id="ARBA00022840"/>
    </source>
</evidence>
<dbReference type="PANTHER" id="PTHR46743:SF2">
    <property type="entry name" value="TEICHOIC ACIDS EXPORT ATP-BINDING PROTEIN TAGH"/>
    <property type="match status" value="1"/>
</dbReference>
<dbReference type="EMBL" id="CP063362">
    <property type="protein sequence ID" value="QRG05281.1"/>
    <property type="molecule type" value="Genomic_DNA"/>
</dbReference>
<evidence type="ECO:0000256" key="2">
    <source>
        <dbReference type="ARBA" id="ARBA00022448"/>
    </source>
</evidence>
<dbReference type="AlphaFoldDB" id="A0A974PLB3"/>
<keyword evidence="2" id="KW-0813">Transport</keyword>
<name>A0A974PLB3_9HYPH</name>
<dbReference type="GO" id="GO:0005524">
    <property type="term" value="F:ATP binding"/>
    <property type="evidence" value="ECO:0007669"/>
    <property type="project" value="UniProtKB-KW"/>
</dbReference>
<reference evidence="6 7" key="1">
    <citation type="submission" date="2020-10" db="EMBL/GenBank/DDBJ databases">
        <title>Degradation of 1,4-Dioxane by Xanthobacter sp. YN2, via a Novel Group-2 Soluble Di-Iron Monooxygenase.</title>
        <authorList>
            <person name="Ma F."/>
            <person name="Wang Y."/>
            <person name="Yang J."/>
            <person name="Guo H."/>
            <person name="Su D."/>
            <person name="Yu L."/>
        </authorList>
    </citation>
    <scope>NUCLEOTIDE SEQUENCE [LARGE SCALE GENOMIC DNA]</scope>
    <source>
        <strain evidence="6 7">YN2</strain>
    </source>
</reference>